<feature type="region of interest" description="Disordered" evidence="8">
    <location>
        <begin position="474"/>
        <end position="584"/>
    </location>
</feature>
<dbReference type="InterPro" id="IPR011006">
    <property type="entry name" value="CheY-like_superfamily"/>
</dbReference>
<evidence type="ECO:0000256" key="8">
    <source>
        <dbReference type="SAM" id="MobiDB-lite"/>
    </source>
</evidence>
<evidence type="ECO:0000256" key="6">
    <source>
        <dbReference type="PROSITE-ProRule" id="PRU00110"/>
    </source>
</evidence>
<dbReference type="Gene3D" id="3.30.70.270">
    <property type="match status" value="1"/>
</dbReference>
<accession>A0ABW4REF8</accession>
<dbReference type="InterPro" id="IPR008207">
    <property type="entry name" value="Sig_transdc_His_kin_Hpt_dom"/>
</dbReference>
<name>A0ABW4REF8_9BACL</name>
<feature type="domain" description="Response regulatory" evidence="9">
    <location>
        <begin position="115"/>
        <end position="231"/>
    </location>
</feature>
<dbReference type="EMBL" id="JBHUEH010000010">
    <property type="protein sequence ID" value="MFD1884661.1"/>
    <property type="molecule type" value="Genomic_DNA"/>
</dbReference>
<dbReference type="InterPro" id="IPR000160">
    <property type="entry name" value="GGDEF_dom"/>
</dbReference>
<dbReference type="PROSITE" id="PS50887">
    <property type="entry name" value="GGDEF"/>
    <property type="match status" value="1"/>
</dbReference>
<evidence type="ECO:0000256" key="1">
    <source>
        <dbReference type="ARBA" id="ARBA00022553"/>
    </source>
</evidence>
<dbReference type="PROSITE" id="PS50110">
    <property type="entry name" value="RESPONSE_REGULATORY"/>
    <property type="match status" value="2"/>
</dbReference>
<evidence type="ECO:0000256" key="4">
    <source>
        <dbReference type="ARBA" id="ARBA00023125"/>
    </source>
</evidence>
<dbReference type="PANTHER" id="PTHR48111:SF1">
    <property type="entry name" value="TWO-COMPONENT RESPONSE REGULATOR ORR33"/>
    <property type="match status" value="1"/>
</dbReference>
<dbReference type="Pfam" id="PF00990">
    <property type="entry name" value="GGDEF"/>
    <property type="match status" value="1"/>
</dbReference>
<feature type="modified residue" description="4-aspartylphosphate" evidence="7">
    <location>
        <position position="715"/>
    </location>
</feature>
<evidence type="ECO:0000313" key="13">
    <source>
        <dbReference type="Proteomes" id="UP001597233"/>
    </source>
</evidence>
<dbReference type="PANTHER" id="PTHR48111">
    <property type="entry name" value="REGULATOR OF RPOS"/>
    <property type="match status" value="1"/>
</dbReference>
<feature type="compositionally biased region" description="Polar residues" evidence="8">
    <location>
        <begin position="496"/>
        <end position="546"/>
    </location>
</feature>
<feature type="compositionally biased region" description="Polar residues" evidence="8">
    <location>
        <begin position="444"/>
        <end position="453"/>
    </location>
</feature>
<keyword evidence="13" id="KW-1185">Reference proteome</keyword>
<keyword evidence="5" id="KW-0804">Transcription</keyword>
<feature type="domain" description="HPt" evidence="11">
    <location>
        <begin position="1"/>
        <end position="99"/>
    </location>
</feature>
<evidence type="ECO:0000259" key="11">
    <source>
        <dbReference type="PROSITE" id="PS50894"/>
    </source>
</evidence>
<dbReference type="RefSeq" id="WP_347324310.1">
    <property type="nucleotide sequence ID" value="NZ_JBCGUH010000003.1"/>
</dbReference>
<dbReference type="InterPro" id="IPR043128">
    <property type="entry name" value="Rev_trsase/Diguanyl_cyclase"/>
</dbReference>
<feature type="domain" description="GGDEF" evidence="10">
    <location>
        <begin position="271"/>
        <end position="401"/>
    </location>
</feature>
<dbReference type="SUPFAM" id="SSF55073">
    <property type="entry name" value="Nucleotide cyclase"/>
    <property type="match status" value="1"/>
</dbReference>
<feature type="compositionally biased region" description="Basic and acidic residues" evidence="8">
    <location>
        <begin position="483"/>
        <end position="495"/>
    </location>
</feature>
<dbReference type="CDD" id="cd01949">
    <property type="entry name" value="GGDEF"/>
    <property type="match status" value="1"/>
</dbReference>
<feature type="modified residue" description="Phosphohistidine" evidence="6">
    <location>
        <position position="36"/>
    </location>
</feature>
<dbReference type="SMART" id="SM00267">
    <property type="entry name" value="GGDEF"/>
    <property type="match status" value="1"/>
</dbReference>
<keyword evidence="4" id="KW-0238">DNA-binding</keyword>
<gene>
    <name evidence="12" type="ORF">ACFSC9_03920</name>
</gene>
<dbReference type="Proteomes" id="UP001597233">
    <property type="component" value="Unassembled WGS sequence"/>
</dbReference>
<evidence type="ECO:0000259" key="9">
    <source>
        <dbReference type="PROSITE" id="PS50110"/>
    </source>
</evidence>
<dbReference type="NCBIfam" id="TIGR00254">
    <property type="entry name" value="GGDEF"/>
    <property type="match status" value="1"/>
</dbReference>
<evidence type="ECO:0000256" key="3">
    <source>
        <dbReference type="ARBA" id="ARBA00023015"/>
    </source>
</evidence>
<comment type="caution">
    <text evidence="12">The sequence shown here is derived from an EMBL/GenBank/DDBJ whole genome shotgun (WGS) entry which is preliminary data.</text>
</comment>
<feature type="compositionally biased region" description="Low complexity" evidence="8">
    <location>
        <begin position="548"/>
        <end position="577"/>
    </location>
</feature>
<dbReference type="Pfam" id="PF00072">
    <property type="entry name" value="Response_reg"/>
    <property type="match status" value="2"/>
</dbReference>
<dbReference type="Gene3D" id="3.40.50.2300">
    <property type="match status" value="2"/>
</dbReference>
<dbReference type="InterPro" id="IPR039420">
    <property type="entry name" value="WalR-like"/>
</dbReference>
<feature type="compositionally biased region" description="Basic and acidic residues" evidence="8">
    <location>
        <begin position="423"/>
        <end position="433"/>
    </location>
</feature>
<sequence length="787" mass="88089">MDKYQRLFIKQMKDKIKSATTSGQSTSEAELYRLLHSAKGTAGTIGLDDWFQTASGLLERVEAESTRVWRVAEARELLAPLAFLLLDSVDEPEDDGDQPALVEEPPAELPPYMGTLLIVDDDLSLLLVLKEHLERMGYMVLATPDAERALELFYSMKPDCVVLDIVLEERSGLELLQEMQSRSEQYLIPVIVISTNRDRTTRMQAYESGADDFMGKPFDVEEFAVRVKRQVSRRLKLNRLLMMDELTGAYNSTFFAQELVRHLQLQLERPQPATLTLFDLDSFRYINERFGYAEGDRLLKHFSDLVKPVLGPQDIWARDRHDRFYLLQPGVGEKEAASFAHQLLGRLEQDEEIGLDDYRLSFSAGILELKPGMSAASCYDGIMRIVAEAKRNRDGVMVVPERRRPVENGQAVRLVEMALDAEAHAQQHDDADKAASPSAHPHTEASQPSSSAKSAEPEQPDSMLYKMDDLMSSLSSRLKRHQRPESAMDDDKYTDHSLQVQSEPTAQPSTPVAQQEAVPSSTSVPEAVTPSTSVPEAVTPSTSVSEAVTPSTSVSEAVTPSTSVSETVTPSTSVPETVIPPTPVRETVAPVNTAPVAQVQENTTGSVPAFQPDTIREAEARDGSGRRLEWVDREEKVLLSQQTAEIEQAPIPPMDVNTWRLAIVDDDDLIRNMLKKRLSSLQAEHELDIRAFSDGEEFFSDPWHGENARYLLILDRMMPRMNGMEVLRRLRSSDKRNRYTVLMLTGVGDDREVADAISAGTDDYLTKPFSMVELEARIRRLLGRMKA</sequence>
<feature type="modified residue" description="4-aspartylphosphate" evidence="7">
    <location>
        <position position="164"/>
    </location>
</feature>
<feature type="domain" description="Response regulatory" evidence="9">
    <location>
        <begin position="660"/>
        <end position="782"/>
    </location>
</feature>
<keyword evidence="1 7" id="KW-0597">Phosphoprotein</keyword>
<evidence type="ECO:0000313" key="12">
    <source>
        <dbReference type="EMBL" id="MFD1884661.1"/>
    </source>
</evidence>
<evidence type="ECO:0000259" key="10">
    <source>
        <dbReference type="PROSITE" id="PS50887"/>
    </source>
</evidence>
<proteinExistence type="predicted"/>
<evidence type="ECO:0000256" key="2">
    <source>
        <dbReference type="ARBA" id="ARBA00023012"/>
    </source>
</evidence>
<dbReference type="SMART" id="SM00448">
    <property type="entry name" value="REC"/>
    <property type="match status" value="2"/>
</dbReference>
<keyword evidence="2" id="KW-0902">Two-component regulatory system</keyword>
<feature type="region of interest" description="Disordered" evidence="8">
    <location>
        <begin position="423"/>
        <end position="459"/>
    </location>
</feature>
<reference evidence="13" key="1">
    <citation type="journal article" date="2019" name="Int. J. Syst. Evol. Microbiol.">
        <title>The Global Catalogue of Microorganisms (GCM) 10K type strain sequencing project: providing services to taxonomists for standard genome sequencing and annotation.</title>
        <authorList>
            <consortium name="The Broad Institute Genomics Platform"/>
            <consortium name="The Broad Institute Genome Sequencing Center for Infectious Disease"/>
            <person name="Wu L."/>
            <person name="Ma J."/>
        </authorList>
    </citation>
    <scope>NUCLEOTIDE SEQUENCE [LARGE SCALE GENOMIC DNA]</scope>
    <source>
        <strain evidence="13">CCUG 54950</strain>
    </source>
</reference>
<dbReference type="InterPro" id="IPR029787">
    <property type="entry name" value="Nucleotide_cyclase"/>
</dbReference>
<evidence type="ECO:0000256" key="5">
    <source>
        <dbReference type="ARBA" id="ARBA00023163"/>
    </source>
</evidence>
<organism evidence="12 13">
    <name type="scientific">Paenibacillus wenxiniae</name>
    <dbReference type="NCBI Taxonomy" id="1636843"/>
    <lineage>
        <taxon>Bacteria</taxon>
        <taxon>Bacillati</taxon>
        <taxon>Bacillota</taxon>
        <taxon>Bacilli</taxon>
        <taxon>Bacillales</taxon>
        <taxon>Paenibacillaceae</taxon>
        <taxon>Paenibacillus</taxon>
    </lineage>
</organism>
<dbReference type="PROSITE" id="PS50894">
    <property type="entry name" value="HPT"/>
    <property type="match status" value="1"/>
</dbReference>
<evidence type="ECO:0000256" key="7">
    <source>
        <dbReference type="PROSITE-ProRule" id="PRU00169"/>
    </source>
</evidence>
<dbReference type="InterPro" id="IPR001789">
    <property type="entry name" value="Sig_transdc_resp-reg_receiver"/>
</dbReference>
<keyword evidence="3" id="KW-0805">Transcription regulation</keyword>
<protein>
    <submittedName>
        <fullName evidence="12">Response regulator</fullName>
    </submittedName>
</protein>
<dbReference type="SUPFAM" id="SSF52172">
    <property type="entry name" value="CheY-like"/>
    <property type="match status" value="2"/>
</dbReference>